<dbReference type="Pfam" id="PF13432">
    <property type="entry name" value="TPR_16"/>
    <property type="match status" value="1"/>
</dbReference>
<keyword evidence="2" id="KW-0238">DNA-binding</keyword>
<dbReference type="Proteomes" id="UP001516061">
    <property type="component" value="Unassembled WGS sequence"/>
</dbReference>
<feature type="region of interest" description="Disordered" evidence="1">
    <location>
        <begin position="139"/>
        <end position="162"/>
    </location>
</feature>
<protein>
    <submittedName>
        <fullName evidence="2">DNA-binding SARP family transcriptional activator</fullName>
    </submittedName>
</protein>
<name>A0ABX2G149_9BURK</name>
<dbReference type="GO" id="GO:0003677">
    <property type="term" value="F:DNA binding"/>
    <property type="evidence" value="ECO:0007669"/>
    <property type="project" value="UniProtKB-KW"/>
</dbReference>
<sequence length="180" mass="19362">MTSPSITRLMGASLLVMTLGGCLPDSLQDAAALRTLATQSLDQRNFADAVSRARRLVEKTPQDVEAHYLLAQALAQSGERTAALVALEQAIRQGLRDAGRIEAEPRLEPLRDMNAYEDMMSMQFPERQSVSVRAGSVRASVSSGATTTSQRAGEAVSIEQRGGKQVVRAGDLVVELPPDR</sequence>
<accession>A0ABX2G149</accession>
<feature type="compositionally biased region" description="Low complexity" evidence="1">
    <location>
        <begin position="139"/>
        <end position="149"/>
    </location>
</feature>
<dbReference type="InterPro" id="IPR011990">
    <property type="entry name" value="TPR-like_helical_dom_sf"/>
</dbReference>
<gene>
    <name evidence="2" type="ORF">HNQ01_001764</name>
</gene>
<dbReference type="SUPFAM" id="SSF48452">
    <property type="entry name" value="TPR-like"/>
    <property type="match status" value="1"/>
</dbReference>
<evidence type="ECO:0000256" key="1">
    <source>
        <dbReference type="SAM" id="MobiDB-lite"/>
    </source>
</evidence>
<dbReference type="EMBL" id="JABSNM010000006">
    <property type="protein sequence ID" value="NRT56029.1"/>
    <property type="molecule type" value="Genomic_DNA"/>
</dbReference>
<evidence type="ECO:0000313" key="2">
    <source>
        <dbReference type="EMBL" id="NRT56029.1"/>
    </source>
</evidence>
<evidence type="ECO:0000313" key="3">
    <source>
        <dbReference type="Proteomes" id="UP001516061"/>
    </source>
</evidence>
<organism evidence="2 3">
    <name type="scientific">Sphaerotilus uruguayifluvii</name>
    <dbReference type="NCBI Taxonomy" id="2735897"/>
    <lineage>
        <taxon>Bacteria</taxon>
        <taxon>Pseudomonadati</taxon>
        <taxon>Pseudomonadota</taxon>
        <taxon>Betaproteobacteria</taxon>
        <taxon>Burkholderiales</taxon>
        <taxon>Sphaerotilaceae</taxon>
        <taxon>Sphaerotilus</taxon>
    </lineage>
</organism>
<reference evidence="2 3" key="1">
    <citation type="submission" date="2020-05" db="EMBL/GenBank/DDBJ databases">
        <title>Genomic Encyclopedia of Type Strains, Phase IV (KMG-V): Genome sequencing to study the core and pangenomes of soil and plant-associated prokaryotes.</title>
        <authorList>
            <person name="Whitman W."/>
        </authorList>
    </citation>
    <scope>NUCLEOTIDE SEQUENCE [LARGE SCALE GENOMIC DNA]</scope>
    <source>
        <strain evidence="2 3">C29</strain>
    </source>
</reference>
<dbReference type="Gene3D" id="1.25.40.10">
    <property type="entry name" value="Tetratricopeptide repeat domain"/>
    <property type="match status" value="1"/>
</dbReference>
<keyword evidence="3" id="KW-1185">Reference proteome</keyword>
<proteinExistence type="predicted"/>
<comment type="caution">
    <text evidence="2">The sequence shown here is derived from an EMBL/GenBank/DDBJ whole genome shotgun (WGS) entry which is preliminary data.</text>
</comment>